<feature type="transmembrane region" description="Helical" evidence="2">
    <location>
        <begin position="12"/>
        <end position="32"/>
    </location>
</feature>
<comment type="caution">
    <text evidence="3">The sequence shown here is derived from an EMBL/GenBank/DDBJ whole genome shotgun (WGS) entry which is preliminary data.</text>
</comment>
<keyword evidence="2" id="KW-0812">Transmembrane</keyword>
<sequence length="260" mass="29063">MSISKRKHFRPLTVTGIAMAAGVLYLAVYLAAGIPEEQREYQEIVSFGKTVYDQKLLKEVQKIDGLVSFTPVQEIRVELRLGEYTMNTVFQAADLAELHMKGNGPDKIQVGNTPVLLIGKNALSSMTDGNGRRISKKELQKFWEGSEKHLQYRMTDQSESSVIRSIPREESEEKDKNSTDMAADTTSGQNITVQKETGWRDCCAAARLTSPSDGIYMDYEQGRRILEGRPVSCNKALLTVQGKENFEKASASFADLEKKQ</sequence>
<reference evidence="3 4" key="1">
    <citation type="submission" date="2024-06" db="EMBL/GenBank/DDBJ databases">
        <title>Genomic Encyclopedia of Type Strains, Phase IV (KMG-IV): sequencing the most valuable type-strain genomes for metagenomic binning, comparative biology and taxonomic classification.</title>
        <authorList>
            <person name="Goeker M."/>
        </authorList>
    </citation>
    <scope>NUCLEOTIDE SEQUENCE [LARGE SCALE GENOMIC DNA]</scope>
    <source>
        <strain evidence="3 4">DSM 29492</strain>
    </source>
</reference>
<name>A0ABV2M0M7_9FIRM</name>
<keyword evidence="2" id="KW-0472">Membrane</keyword>
<dbReference type="EMBL" id="JBEPMJ010000007">
    <property type="protein sequence ID" value="MET3750009.1"/>
    <property type="molecule type" value="Genomic_DNA"/>
</dbReference>
<dbReference type="Proteomes" id="UP001549106">
    <property type="component" value="Unassembled WGS sequence"/>
</dbReference>
<feature type="compositionally biased region" description="Basic and acidic residues" evidence="1">
    <location>
        <begin position="166"/>
        <end position="178"/>
    </location>
</feature>
<evidence type="ECO:0000313" key="4">
    <source>
        <dbReference type="Proteomes" id="UP001549106"/>
    </source>
</evidence>
<gene>
    <name evidence="3" type="ORF">ABID24_001244</name>
</gene>
<feature type="compositionally biased region" description="Polar residues" evidence="1">
    <location>
        <begin position="154"/>
        <end position="163"/>
    </location>
</feature>
<evidence type="ECO:0000256" key="1">
    <source>
        <dbReference type="SAM" id="MobiDB-lite"/>
    </source>
</evidence>
<accession>A0ABV2M0M7</accession>
<feature type="region of interest" description="Disordered" evidence="1">
    <location>
        <begin position="154"/>
        <end position="187"/>
    </location>
</feature>
<evidence type="ECO:0008006" key="5">
    <source>
        <dbReference type="Google" id="ProtNLM"/>
    </source>
</evidence>
<protein>
    <recommendedName>
        <fullName evidence="5">DUF4230 domain-containing protein</fullName>
    </recommendedName>
</protein>
<keyword evidence="4" id="KW-1185">Reference proteome</keyword>
<keyword evidence="2" id="KW-1133">Transmembrane helix</keyword>
<evidence type="ECO:0000313" key="3">
    <source>
        <dbReference type="EMBL" id="MET3750009.1"/>
    </source>
</evidence>
<evidence type="ECO:0000256" key="2">
    <source>
        <dbReference type="SAM" id="Phobius"/>
    </source>
</evidence>
<dbReference type="RefSeq" id="WP_257464382.1">
    <property type="nucleotide sequence ID" value="NZ_JANJZT010000007.1"/>
</dbReference>
<proteinExistence type="predicted"/>
<organism evidence="3 4">
    <name type="scientific">Blautia caecimuris</name>
    <dbReference type="NCBI Taxonomy" id="1796615"/>
    <lineage>
        <taxon>Bacteria</taxon>
        <taxon>Bacillati</taxon>
        <taxon>Bacillota</taxon>
        <taxon>Clostridia</taxon>
        <taxon>Lachnospirales</taxon>
        <taxon>Lachnospiraceae</taxon>
        <taxon>Blautia</taxon>
    </lineage>
</organism>